<dbReference type="InterPro" id="IPR021725">
    <property type="entry name" value="Cdd1"/>
</dbReference>
<organism evidence="1">
    <name type="scientific">uncultured Desulfobacteraceae bacterium</name>
    <dbReference type="NCBI Taxonomy" id="218296"/>
    <lineage>
        <taxon>Bacteria</taxon>
        <taxon>Pseudomonadati</taxon>
        <taxon>Thermodesulfobacteriota</taxon>
        <taxon>Desulfobacteria</taxon>
        <taxon>Desulfobacterales</taxon>
        <taxon>Desulfobacteraceae</taxon>
        <taxon>environmental samples</taxon>
    </lineage>
</organism>
<dbReference type="Gene3D" id="1.10.150.20">
    <property type="entry name" value="5' to 3' exonuclease, C-terminal subdomain"/>
    <property type="match status" value="1"/>
</dbReference>
<protein>
    <submittedName>
        <fullName evidence="1">Mitomycin resistance protein</fullName>
    </submittedName>
</protein>
<dbReference type="Pfam" id="PF11731">
    <property type="entry name" value="Cdd1"/>
    <property type="match status" value="1"/>
</dbReference>
<dbReference type="EMBL" id="CAACVI010000023">
    <property type="protein sequence ID" value="VEN74325.1"/>
    <property type="molecule type" value="Genomic_DNA"/>
</dbReference>
<reference evidence="1" key="1">
    <citation type="submission" date="2019-01" db="EMBL/GenBank/DDBJ databases">
        <authorList>
            <consortium name="Genoscope - CEA"/>
            <person name="William W."/>
        </authorList>
    </citation>
    <scope>NUCLEOTIDE SEQUENCE</scope>
    <source>
        <strain evidence="1">CR-1</strain>
    </source>
</reference>
<accession>A0A484HN33</accession>
<dbReference type="AlphaFoldDB" id="A0A484HN33"/>
<evidence type="ECO:0000313" key="1">
    <source>
        <dbReference type="EMBL" id="VEN74325.1"/>
    </source>
</evidence>
<proteinExistence type="predicted"/>
<sequence>MTNRTDIKRLNKIPNVGPATTKRLNMLGIQEPFELIGQNPYSMFEKLCEIAGRRFDPCLADVFISAVRFMEGAPPKKWWEYTKERKAAMSKNGRAYDGVEAENKMKDDAPGRR</sequence>
<name>A0A484HN33_9BACT</name>
<gene>
    <name evidence="1" type="ORF">EPICR_30260</name>
</gene>